<dbReference type="InterPro" id="IPR004358">
    <property type="entry name" value="Sig_transdc_His_kin-like_C"/>
</dbReference>
<evidence type="ECO:0000256" key="11">
    <source>
        <dbReference type="SAM" id="Phobius"/>
    </source>
</evidence>
<dbReference type="InterPro" id="IPR003661">
    <property type="entry name" value="HisK_dim/P_dom"/>
</dbReference>
<feature type="domain" description="Histidine kinase" evidence="12">
    <location>
        <begin position="256"/>
        <end position="475"/>
    </location>
</feature>
<dbReference type="Gene3D" id="6.10.340.10">
    <property type="match status" value="1"/>
</dbReference>
<evidence type="ECO:0000256" key="7">
    <source>
        <dbReference type="ARBA" id="ARBA00022777"/>
    </source>
</evidence>
<dbReference type="InterPro" id="IPR003660">
    <property type="entry name" value="HAMP_dom"/>
</dbReference>
<dbReference type="FunFam" id="3.30.565.10:FF:000006">
    <property type="entry name" value="Sensor histidine kinase WalK"/>
    <property type="match status" value="1"/>
</dbReference>
<keyword evidence="10 11" id="KW-0472">Membrane</keyword>
<dbReference type="GO" id="GO:0005886">
    <property type="term" value="C:plasma membrane"/>
    <property type="evidence" value="ECO:0007669"/>
    <property type="project" value="TreeGrafter"/>
</dbReference>
<keyword evidence="7" id="KW-0418">Kinase</keyword>
<gene>
    <name evidence="14" type="ORF">SAMN02745163_01882</name>
</gene>
<dbReference type="SUPFAM" id="SSF55874">
    <property type="entry name" value="ATPase domain of HSP90 chaperone/DNA topoisomerase II/histidine kinase"/>
    <property type="match status" value="1"/>
</dbReference>
<dbReference type="InterPro" id="IPR036097">
    <property type="entry name" value="HisK_dim/P_sf"/>
</dbReference>
<organism evidence="14 15">
    <name type="scientific">Clostridium cavendishii DSM 21758</name>
    <dbReference type="NCBI Taxonomy" id="1121302"/>
    <lineage>
        <taxon>Bacteria</taxon>
        <taxon>Bacillati</taxon>
        <taxon>Bacillota</taxon>
        <taxon>Clostridia</taxon>
        <taxon>Eubacteriales</taxon>
        <taxon>Clostridiaceae</taxon>
        <taxon>Clostridium</taxon>
    </lineage>
</organism>
<dbReference type="InterPro" id="IPR005467">
    <property type="entry name" value="His_kinase_dom"/>
</dbReference>
<evidence type="ECO:0000256" key="9">
    <source>
        <dbReference type="ARBA" id="ARBA00023012"/>
    </source>
</evidence>
<evidence type="ECO:0000256" key="5">
    <source>
        <dbReference type="ARBA" id="ARBA00022679"/>
    </source>
</evidence>
<keyword evidence="9" id="KW-0902">Two-component regulatory system</keyword>
<dbReference type="EMBL" id="FQZB01000008">
    <property type="protein sequence ID" value="SHJ40461.1"/>
    <property type="molecule type" value="Genomic_DNA"/>
</dbReference>
<feature type="transmembrane region" description="Helical" evidence="11">
    <location>
        <begin position="12"/>
        <end position="37"/>
    </location>
</feature>
<evidence type="ECO:0000256" key="2">
    <source>
        <dbReference type="ARBA" id="ARBA00004141"/>
    </source>
</evidence>
<keyword evidence="4" id="KW-0597">Phosphoprotein</keyword>
<dbReference type="SMART" id="SM00387">
    <property type="entry name" value="HATPase_c"/>
    <property type="match status" value="1"/>
</dbReference>
<sequence length="476" mass="54498">MFQKLRLKKQLIYTFIVVLVCSIVSVLIVIEGLFYLLTKNHVLYKANYHEQNSTIVQDYIQTRSKEVLDSSFKNTLEKDTPISGIKYQVIDNSGSILYGNMNEKIIANKKELLSKINTFDSNKNIITRYAPILDNEGSLQGSIIFKYPIRVTPVEDSKLTSFIIILMFLIGPFIFIILYTFIFGSKLAKNINKPLKLLIDASNNIKNNDLDFDIYYPFNNELGSVISSFNSMKNELKNTLNKKWQLEQDRKDMVSALSHDLKTPLTIIKGHVELLQEGAYKKPERLERYLEIIENNTDRSISLVQDLNTLSKIERPDFRLIPVKLNLSAFINEKELEYTTLCKEKNVELILNKDNIESDIIIMDSLRISEVMDNLFSNSLRFTPKNGKIEMNISSLKDKINFSINDSGKGFNNEELNNVFKKFYQGDKSRSEEKGHSGLGLYICKLLIEKHGGEIVASNNNDGGALISFYIKSLSI</sequence>
<dbReference type="Gene3D" id="3.30.565.10">
    <property type="entry name" value="Histidine kinase-like ATPase, C-terminal domain"/>
    <property type="match status" value="1"/>
</dbReference>
<dbReference type="SUPFAM" id="SSF47384">
    <property type="entry name" value="Homodimeric domain of signal transducing histidine kinase"/>
    <property type="match status" value="1"/>
</dbReference>
<evidence type="ECO:0000256" key="6">
    <source>
        <dbReference type="ARBA" id="ARBA00022692"/>
    </source>
</evidence>
<evidence type="ECO:0000256" key="1">
    <source>
        <dbReference type="ARBA" id="ARBA00000085"/>
    </source>
</evidence>
<dbReference type="InterPro" id="IPR036890">
    <property type="entry name" value="HATPase_C_sf"/>
</dbReference>
<name>A0A1M6J1G7_9CLOT</name>
<keyword evidence="6 11" id="KW-0812">Transmembrane</keyword>
<dbReference type="Gene3D" id="1.10.287.130">
    <property type="match status" value="1"/>
</dbReference>
<evidence type="ECO:0000259" key="13">
    <source>
        <dbReference type="PROSITE" id="PS50885"/>
    </source>
</evidence>
<protein>
    <recommendedName>
        <fullName evidence="3">histidine kinase</fullName>
        <ecNumber evidence="3">2.7.13.3</ecNumber>
    </recommendedName>
</protein>
<dbReference type="Pfam" id="PF02518">
    <property type="entry name" value="HATPase_c"/>
    <property type="match status" value="1"/>
</dbReference>
<dbReference type="Pfam" id="PF00672">
    <property type="entry name" value="HAMP"/>
    <property type="match status" value="1"/>
</dbReference>
<dbReference type="EC" id="2.7.13.3" evidence="3"/>
<accession>A0A1M6J1G7</accession>
<feature type="transmembrane region" description="Helical" evidence="11">
    <location>
        <begin position="162"/>
        <end position="183"/>
    </location>
</feature>
<evidence type="ECO:0000256" key="10">
    <source>
        <dbReference type="ARBA" id="ARBA00023136"/>
    </source>
</evidence>
<dbReference type="InterPro" id="IPR003594">
    <property type="entry name" value="HATPase_dom"/>
</dbReference>
<dbReference type="AlphaFoldDB" id="A0A1M6J1G7"/>
<evidence type="ECO:0000313" key="15">
    <source>
        <dbReference type="Proteomes" id="UP000184310"/>
    </source>
</evidence>
<dbReference type="PANTHER" id="PTHR45528:SF8">
    <property type="entry name" value="HISTIDINE KINASE"/>
    <property type="match status" value="1"/>
</dbReference>
<evidence type="ECO:0000256" key="8">
    <source>
        <dbReference type="ARBA" id="ARBA00022989"/>
    </source>
</evidence>
<dbReference type="Pfam" id="PF00512">
    <property type="entry name" value="HisKA"/>
    <property type="match status" value="1"/>
</dbReference>
<dbReference type="SUPFAM" id="SSF158472">
    <property type="entry name" value="HAMP domain-like"/>
    <property type="match status" value="1"/>
</dbReference>
<dbReference type="PANTHER" id="PTHR45528">
    <property type="entry name" value="SENSOR HISTIDINE KINASE CPXA"/>
    <property type="match status" value="1"/>
</dbReference>
<dbReference type="PROSITE" id="PS50109">
    <property type="entry name" value="HIS_KIN"/>
    <property type="match status" value="1"/>
</dbReference>
<evidence type="ECO:0000256" key="3">
    <source>
        <dbReference type="ARBA" id="ARBA00012438"/>
    </source>
</evidence>
<proteinExistence type="predicted"/>
<dbReference type="SMART" id="SM00388">
    <property type="entry name" value="HisKA"/>
    <property type="match status" value="1"/>
</dbReference>
<dbReference type="FunFam" id="1.10.287.130:FF:000001">
    <property type="entry name" value="Two-component sensor histidine kinase"/>
    <property type="match status" value="1"/>
</dbReference>
<evidence type="ECO:0000259" key="12">
    <source>
        <dbReference type="PROSITE" id="PS50109"/>
    </source>
</evidence>
<dbReference type="RefSeq" id="WP_072986420.1">
    <property type="nucleotide sequence ID" value="NZ_FQZB01000008.1"/>
</dbReference>
<feature type="domain" description="HAMP" evidence="13">
    <location>
        <begin position="189"/>
        <end position="241"/>
    </location>
</feature>
<dbReference type="STRING" id="1121302.SAMN02745163_01882"/>
<dbReference type="SMART" id="SM00304">
    <property type="entry name" value="HAMP"/>
    <property type="match status" value="1"/>
</dbReference>
<evidence type="ECO:0000313" key="14">
    <source>
        <dbReference type="EMBL" id="SHJ40461.1"/>
    </source>
</evidence>
<keyword evidence="8 11" id="KW-1133">Transmembrane helix</keyword>
<dbReference type="Proteomes" id="UP000184310">
    <property type="component" value="Unassembled WGS sequence"/>
</dbReference>
<dbReference type="OrthoDB" id="84942at2"/>
<keyword evidence="15" id="KW-1185">Reference proteome</keyword>
<reference evidence="14 15" key="1">
    <citation type="submission" date="2016-11" db="EMBL/GenBank/DDBJ databases">
        <authorList>
            <person name="Jaros S."/>
            <person name="Januszkiewicz K."/>
            <person name="Wedrychowicz H."/>
        </authorList>
    </citation>
    <scope>NUCLEOTIDE SEQUENCE [LARGE SCALE GENOMIC DNA]</scope>
    <source>
        <strain evidence="14 15">DSM 21758</strain>
    </source>
</reference>
<dbReference type="CDD" id="cd00082">
    <property type="entry name" value="HisKA"/>
    <property type="match status" value="1"/>
</dbReference>
<dbReference type="PROSITE" id="PS50885">
    <property type="entry name" value="HAMP"/>
    <property type="match status" value="1"/>
</dbReference>
<comment type="catalytic activity">
    <reaction evidence="1">
        <text>ATP + protein L-histidine = ADP + protein N-phospho-L-histidine.</text>
        <dbReference type="EC" id="2.7.13.3"/>
    </reaction>
</comment>
<dbReference type="CDD" id="cd00075">
    <property type="entry name" value="HATPase"/>
    <property type="match status" value="1"/>
</dbReference>
<keyword evidence="5" id="KW-0808">Transferase</keyword>
<dbReference type="GO" id="GO:0000155">
    <property type="term" value="F:phosphorelay sensor kinase activity"/>
    <property type="evidence" value="ECO:0007669"/>
    <property type="project" value="InterPro"/>
</dbReference>
<evidence type="ECO:0000256" key="4">
    <source>
        <dbReference type="ARBA" id="ARBA00022553"/>
    </source>
</evidence>
<dbReference type="CDD" id="cd06225">
    <property type="entry name" value="HAMP"/>
    <property type="match status" value="1"/>
</dbReference>
<dbReference type="InterPro" id="IPR050398">
    <property type="entry name" value="HssS/ArlS-like"/>
</dbReference>
<dbReference type="PRINTS" id="PR00344">
    <property type="entry name" value="BCTRLSENSOR"/>
</dbReference>
<comment type="subcellular location">
    <subcellularLocation>
        <location evidence="2">Membrane</location>
        <topology evidence="2">Multi-pass membrane protein</topology>
    </subcellularLocation>
</comment>